<evidence type="ECO:0000313" key="3">
    <source>
        <dbReference type="EMBL" id="ALT00242.1"/>
    </source>
</evidence>
<keyword evidence="1" id="KW-0732">Signal</keyword>
<dbReference type="EMBL" id="CP013650">
    <property type="protein sequence ID" value="ALT00242.1"/>
    <property type="molecule type" value="Genomic_DNA"/>
</dbReference>
<dbReference type="Proteomes" id="UP000068447">
    <property type="component" value="Chromosome"/>
</dbReference>
<dbReference type="PANTHER" id="PTHR43283">
    <property type="entry name" value="BETA-LACTAMASE-RELATED"/>
    <property type="match status" value="1"/>
</dbReference>
<name>A0A0U3AN63_9ALTE</name>
<protein>
    <recommendedName>
        <fullName evidence="2">Beta-lactamase-related domain-containing protein</fullName>
    </recommendedName>
</protein>
<dbReference type="SUPFAM" id="SSF56601">
    <property type="entry name" value="beta-lactamase/transpeptidase-like"/>
    <property type="match status" value="1"/>
</dbReference>
<dbReference type="InterPro" id="IPR050789">
    <property type="entry name" value="Diverse_Enzym_Activities"/>
</dbReference>
<dbReference type="AlphaFoldDB" id="A0A0U3AN63"/>
<gene>
    <name evidence="3" type="ORF">AT746_19550</name>
</gene>
<dbReference type="Pfam" id="PF00144">
    <property type="entry name" value="Beta-lactamase"/>
    <property type="match status" value="1"/>
</dbReference>
<keyword evidence="4" id="KW-1185">Reference proteome</keyword>
<dbReference type="KEGG" id="lal:AT746_19550"/>
<organism evidence="3 4">
    <name type="scientific">Lacimicrobium alkaliphilum</name>
    <dbReference type="NCBI Taxonomy" id="1526571"/>
    <lineage>
        <taxon>Bacteria</taxon>
        <taxon>Pseudomonadati</taxon>
        <taxon>Pseudomonadota</taxon>
        <taxon>Gammaproteobacteria</taxon>
        <taxon>Alteromonadales</taxon>
        <taxon>Alteromonadaceae</taxon>
        <taxon>Lacimicrobium</taxon>
    </lineage>
</organism>
<dbReference type="OrthoDB" id="119951at2"/>
<dbReference type="InterPro" id="IPR001466">
    <property type="entry name" value="Beta-lactam-related"/>
</dbReference>
<feature type="chain" id="PRO_5006836101" description="Beta-lactamase-related domain-containing protein" evidence="1">
    <location>
        <begin position="22"/>
        <end position="459"/>
    </location>
</feature>
<dbReference type="InterPro" id="IPR012338">
    <property type="entry name" value="Beta-lactam/transpept-like"/>
</dbReference>
<accession>A0A0U3AN63</accession>
<evidence type="ECO:0000256" key="1">
    <source>
        <dbReference type="SAM" id="SignalP"/>
    </source>
</evidence>
<evidence type="ECO:0000313" key="4">
    <source>
        <dbReference type="Proteomes" id="UP000068447"/>
    </source>
</evidence>
<feature type="domain" description="Beta-lactamase-related" evidence="2">
    <location>
        <begin position="37"/>
        <end position="334"/>
    </location>
</feature>
<evidence type="ECO:0000259" key="2">
    <source>
        <dbReference type="Pfam" id="PF00144"/>
    </source>
</evidence>
<feature type="signal peptide" evidence="1">
    <location>
        <begin position="1"/>
        <end position="21"/>
    </location>
</feature>
<dbReference type="STRING" id="1526571.AT746_19550"/>
<reference evidence="3 4" key="1">
    <citation type="submission" date="2015-12" db="EMBL/GenBank/DDBJ databases">
        <title>Complete genome of Lacimicrobium alkaliphilum KCTC 32984.</title>
        <authorList>
            <person name="Kim S.-G."/>
            <person name="Lee Y.-J."/>
        </authorList>
    </citation>
    <scope>NUCLEOTIDE SEQUENCE [LARGE SCALE GENOMIC DNA]</scope>
    <source>
        <strain evidence="3 4">YelD216</strain>
    </source>
</reference>
<proteinExistence type="predicted"/>
<sequence length="459" mass="50726">MKVITLVSSVLLYLFWPVASADEQRNMAPPDEVVTQIHELMSQAKIRGLAIAKIENGAVSWHGAFGMRGEGEELEADSIFNAASLTKPVFATMAMRLVAEDALELDESLAKYWIDPDVADDNRHKNLTARLILSHQSGLPNWRGERELAFMFKPGERHEYSGEGYQYLRRAIENKLQTDLSALTQKYVFKPAGMKNSSMGWNNALGNNVATGFDEEENPIYTAIEKREPNAAANLMTTVQDYARFLGWVSEGADLPSELFTEMRTPQALHENPAERFGLGWKLIPMGKADALFHDGRESGVRTYAVIHPDMNEGLVILTNSTNGDLSFRPLAEATLSFGEQLTQSTDRLVWTYLNSLPGQALIPMSRGISKSPAYLNTLLHAVNTALVQTSTLSPQDKSAATKAISKAVFAVLDKKSKPQKIEALISQLFVGEGQDIGLVQTFDSGQAKDWVNSLQNVY</sequence>
<dbReference type="Gene3D" id="3.40.710.10">
    <property type="entry name" value="DD-peptidase/beta-lactamase superfamily"/>
    <property type="match status" value="1"/>
</dbReference>
<dbReference type="RefSeq" id="WP_062483806.1">
    <property type="nucleotide sequence ID" value="NZ_CP013650.1"/>
</dbReference>
<dbReference type="PANTHER" id="PTHR43283:SF18">
    <property type="match status" value="1"/>
</dbReference>